<keyword evidence="2" id="KW-1185">Reference proteome</keyword>
<gene>
    <name evidence="1" type="ORF">EVAR_10657_1</name>
</gene>
<dbReference type="Proteomes" id="UP000299102">
    <property type="component" value="Unassembled WGS sequence"/>
</dbReference>
<reference evidence="1 2" key="1">
    <citation type="journal article" date="2019" name="Commun. Biol.">
        <title>The bagworm genome reveals a unique fibroin gene that provides high tensile strength.</title>
        <authorList>
            <person name="Kono N."/>
            <person name="Nakamura H."/>
            <person name="Ohtoshi R."/>
            <person name="Tomita M."/>
            <person name="Numata K."/>
            <person name="Arakawa K."/>
        </authorList>
    </citation>
    <scope>NUCLEOTIDE SEQUENCE [LARGE SCALE GENOMIC DNA]</scope>
</reference>
<accession>A0A4C1U793</accession>
<protein>
    <submittedName>
        <fullName evidence="1">Uncharacterized protein</fullName>
    </submittedName>
</protein>
<name>A0A4C1U793_EUMVA</name>
<comment type="caution">
    <text evidence="1">The sequence shown here is derived from an EMBL/GenBank/DDBJ whole genome shotgun (WGS) entry which is preliminary data.</text>
</comment>
<organism evidence="1 2">
    <name type="scientific">Eumeta variegata</name>
    <name type="common">Bagworm moth</name>
    <name type="synonym">Eumeta japonica</name>
    <dbReference type="NCBI Taxonomy" id="151549"/>
    <lineage>
        <taxon>Eukaryota</taxon>
        <taxon>Metazoa</taxon>
        <taxon>Ecdysozoa</taxon>
        <taxon>Arthropoda</taxon>
        <taxon>Hexapoda</taxon>
        <taxon>Insecta</taxon>
        <taxon>Pterygota</taxon>
        <taxon>Neoptera</taxon>
        <taxon>Endopterygota</taxon>
        <taxon>Lepidoptera</taxon>
        <taxon>Glossata</taxon>
        <taxon>Ditrysia</taxon>
        <taxon>Tineoidea</taxon>
        <taxon>Psychidae</taxon>
        <taxon>Oiketicinae</taxon>
        <taxon>Eumeta</taxon>
    </lineage>
</organism>
<dbReference type="AlphaFoldDB" id="A0A4C1U793"/>
<evidence type="ECO:0000313" key="2">
    <source>
        <dbReference type="Proteomes" id="UP000299102"/>
    </source>
</evidence>
<evidence type="ECO:0000313" key="1">
    <source>
        <dbReference type="EMBL" id="GBP22148.1"/>
    </source>
</evidence>
<dbReference type="EMBL" id="BGZK01000137">
    <property type="protein sequence ID" value="GBP22148.1"/>
    <property type="molecule type" value="Genomic_DNA"/>
</dbReference>
<proteinExistence type="predicted"/>
<sequence>MRTEITGRLVSDANASIWEECCSHPIPYARETDDSLPKESRRCLFSDGIFTLDEPTYPVISTNRALTSSQKHATSPHVHGRRFWLSLIFYRRRDIATGIP</sequence>